<dbReference type="Proteomes" id="UP000280307">
    <property type="component" value="Unassembled WGS sequence"/>
</dbReference>
<evidence type="ECO:0000256" key="6">
    <source>
        <dbReference type="ARBA" id="ARBA00023204"/>
    </source>
</evidence>
<protein>
    <submittedName>
        <fullName evidence="7">UV damage endonuclease UvsE</fullName>
    </submittedName>
</protein>
<dbReference type="PANTHER" id="PTHR31290:SF5">
    <property type="entry name" value="UV-DAMAGE ENDONUCLEASE"/>
    <property type="match status" value="1"/>
</dbReference>
<keyword evidence="4" id="KW-0228">DNA excision</keyword>
<dbReference type="AlphaFoldDB" id="A0A426UBN6"/>
<dbReference type="Pfam" id="PF03851">
    <property type="entry name" value="UvdE"/>
    <property type="match status" value="1"/>
</dbReference>
<reference evidence="7 8" key="1">
    <citation type="submission" date="2018-12" db="EMBL/GenBank/DDBJ databases">
        <title>Genome Sequence of Candidatus Viridilinea halotolerans isolated from saline sulfide-rich spring.</title>
        <authorList>
            <person name="Grouzdev D.S."/>
            <person name="Burganskaya E.I."/>
            <person name="Krutkina M.S."/>
            <person name="Sukhacheva M.V."/>
            <person name="Gorlenko V.M."/>
        </authorList>
    </citation>
    <scope>NUCLEOTIDE SEQUENCE [LARGE SCALE GENOMIC DNA]</scope>
    <source>
        <strain evidence="7">Chok-6</strain>
    </source>
</reference>
<organism evidence="7 8">
    <name type="scientific">Candidatus Viridilinea halotolerans</name>
    <dbReference type="NCBI Taxonomy" id="2491704"/>
    <lineage>
        <taxon>Bacteria</taxon>
        <taxon>Bacillati</taxon>
        <taxon>Chloroflexota</taxon>
        <taxon>Chloroflexia</taxon>
        <taxon>Chloroflexales</taxon>
        <taxon>Chloroflexineae</taxon>
        <taxon>Oscillochloridaceae</taxon>
        <taxon>Candidatus Viridilinea</taxon>
    </lineage>
</organism>
<dbReference type="SUPFAM" id="SSF51658">
    <property type="entry name" value="Xylose isomerase-like"/>
    <property type="match status" value="1"/>
</dbReference>
<keyword evidence="6" id="KW-0234">DNA repair</keyword>
<keyword evidence="5" id="KW-0378">Hydrolase</keyword>
<evidence type="ECO:0000256" key="2">
    <source>
        <dbReference type="ARBA" id="ARBA00022759"/>
    </source>
</evidence>
<proteinExistence type="predicted"/>
<name>A0A426UBN6_9CHLR</name>
<dbReference type="InterPro" id="IPR004601">
    <property type="entry name" value="UvdE"/>
</dbReference>
<keyword evidence="2 7" id="KW-0255">Endonuclease</keyword>
<evidence type="ECO:0000256" key="5">
    <source>
        <dbReference type="ARBA" id="ARBA00022801"/>
    </source>
</evidence>
<dbReference type="Gene3D" id="3.20.20.150">
    <property type="entry name" value="Divalent-metal-dependent TIM barrel enzymes"/>
    <property type="match status" value="1"/>
</dbReference>
<dbReference type="GO" id="GO:0016787">
    <property type="term" value="F:hydrolase activity"/>
    <property type="evidence" value="ECO:0007669"/>
    <property type="project" value="UniProtKB-KW"/>
</dbReference>
<evidence type="ECO:0000256" key="1">
    <source>
        <dbReference type="ARBA" id="ARBA00022722"/>
    </source>
</evidence>
<keyword evidence="1" id="KW-0540">Nuclease</keyword>
<dbReference type="PANTHER" id="PTHR31290">
    <property type="entry name" value="UV-DAMAGE ENDONUCLEASE"/>
    <property type="match status" value="1"/>
</dbReference>
<dbReference type="GO" id="GO:0009411">
    <property type="term" value="P:response to UV"/>
    <property type="evidence" value="ECO:0007669"/>
    <property type="project" value="InterPro"/>
</dbReference>
<dbReference type="InterPro" id="IPR036237">
    <property type="entry name" value="Xyl_isomerase-like_sf"/>
</dbReference>
<dbReference type="GO" id="GO:0004519">
    <property type="term" value="F:endonuclease activity"/>
    <property type="evidence" value="ECO:0007669"/>
    <property type="project" value="UniProtKB-KW"/>
</dbReference>
<evidence type="ECO:0000256" key="4">
    <source>
        <dbReference type="ARBA" id="ARBA00022769"/>
    </source>
</evidence>
<dbReference type="EMBL" id="RSAS01000025">
    <property type="protein sequence ID" value="RRR78238.1"/>
    <property type="molecule type" value="Genomic_DNA"/>
</dbReference>
<comment type="caution">
    <text evidence="7">The sequence shown here is derived from an EMBL/GenBank/DDBJ whole genome shotgun (WGS) entry which is preliminary data.</text>
</comment>
<gene>
    <name evidence="7" type="ORF">EI684_00575</name>
</gene>
<evidence type="ECO:0000313" key="8">
    <source>
        <dbReference type="Proteomes" id="UP000280307"/>
    </source>
</evidence>
<dbReference type="GO" id="GO:0006289">
    <property type="term" value="P:nucleotide-excision repair"/>
    <property type="evidence" value="ECO:0007669"/>
    <property type="project" value="InterPro"/>
</dbReference>
<accession>A0A426UBN6</accession>
<sequence length="311" mass="32908">MIRLGFAVRALGRPGLVVGNGRSRLPDLSVGLVGLGDMLGYLRQVGVHFYRAALALPAQDGLQQLAACNEQIALLAQQLATADVRVSIHLPLGLALASSDAAQASAAIASIEATAALLASLDAARPAGGVEGIMVAHLGAPSAEAASYQRFALRYRALSWQARQRLALEHGSEGPSLGQLLVLHQQCGVPLVFDALHWALHNPEQIALDVALGLALATWPPNIRPEVHLSSQRGEAHLLPQRAGQAAQVLPPRPGQHADYVAFSELEQLLVAARGLPPFDLMLEAKAGDLALLRLRSTLVQRTPALAQRVR</sequence>
<keyword evidence="3" id="KW-0227">DNA damage</keyword>
<evidence type="ECO:0000256" key="3">
    <source>
        <dbReference type="ARBA" id="ARBA00022763"/>
    </source>
</evidence>
<evidence type="ECO:0000313" key="7">
    <source>
        <dbReference type="EMBL" id="RRR78238.1"/>
    </source>
</evidence>